<gene>
    <name evidence="15" type="ORF">NP493_744g01023</name>
</gene>
<dbReference type="Pfam" id="PF00028">
    <property type="entry name" value="Cadherin"/>
    <property type="match status" value="1"/>
</dbReference>
<feature type="region of interest" description="Disordered" evidence="12">
    <location>
        <begin position="241"/>
        <end position="332"/>
    </location>
</feature>
<keyword evidence="6 11" id="KW-0106">Calcium</keyword>
<accession>A0AAD9NM93</accession>
<evidence type="ECO:0000256" key="10">
    <source>
        <dbReference type="ARBA" id="ARBA00023180"/>
    </source>
</evidence>
<keyword evidence="9 13" id="KW-0472">Membrane</keyword>
<sequence length="391" mass="42766">MVAKVIAHDLDIGINGMLNYSILSGNTDGRFSIDSQTGLIRVAKDLTMIENRAFGLILLVSDGGDEPRSVESLISLVVNKSIVYPLAKKSDDLTNQNLTIVICIAVLSGILTVVLLVAIVVLLRQRRSVKNCKYNYAARVMDQKAAICNSQQMHSEESGSNSSHQGLFPAQYDSHVIGQNRHNESFTSEAPSVATNASSLQLTGTNLQPRHQVNAHQTFRPTPLRVDSNSKSWELPTLYEQHQTGPETGGNKQQTPPTVPDKDSDSGCSADMSNTTDCTKNSQEVARLHSAAGHWDLTRTNMNSPKRPAPAKHPYGGSPTGRRGQTNHNFGEGTPYESNYRDMYQTFQTNQGPVGVSSPRDTYGQNHFTFGQGGAHRGVIVEDNDHYEMNV</sequence>
<evidence type="ECO:0000256" key="4">
    <source>
        <dbReference type="ARBA" id="ARBA00022729"/>
    </source>
</evidence>
<keyword evidence="4" id="KW-0732">Signal</keyword>
<evidence type="ECO:0000256" key="2">
    <source>
        <dbReference type="ARBA" id="ARBA00022475"/>
    </source>
</evidence>
<keyword evidence="2" id="KW-1003">Cell membrane</keyword>
<feature type="compositionally biased region" description="Polar residues" evidence="12">
    <location>
        <begin position="271"/>
        <end position="284"/>
    </location>
</feature>
<evidence type="ECO:0000256" key="3">
    <source>
        <dbReference type="ARBA" id="ARBA00022692"/>
    </source>
</evidence>
<evidence type="ECO:0000259" key="14">
    <source>
        <dbReference type="PROSITE" id="PS50268"/>
    </source>
</evidence>
<dbReference type="GO" id="GO:0005509">
    <property type="term" value="F:calcium ion binding"/>
    <property type="evidence" value="ECO:0007669"/>
    <property type="project" value="UniProtKB-UniRule"/>
</dbReference>
<evidence type="ECO:0000256" key="5">
    <source>
        <dbReference type="ARBA" id="ARBA00022737"/>
    </source>
</evidence>
<proteinExistence type="predicted"/>
<comment type="caution">
    <text evidence="15">The sequence shown here is derived from an EMBL/GenBank/DDBJ whole genome shotgun (WGS) entry which is preliminary data.</text>
</comment>
<evidence type="ECO:0000256" key="1">
    <source>
        <dbReference type="ARBA" id="ARBA00004251"/>
    </source>
</evidence>
<keyword evidence="16" id="KW-1185">Reference proteome</keyword>
<feature type="domain" description="Cadherin" evidence="14">
    <location>
        <begin position="2"/>
        <end position="78"/>
    </location>
</feature>
<protein>
    <recommendedName>
        <fullName evidence="14">Cadherin domain-containing protein</fullName>
    </recommendedName>
</protein>
<dbReference type="PROSITE" id="PS50268">
    <property type="entry name" value="CADHERIN_2"/>
    <property type="match status" value="1"/>
</dbReference>
<dbReference type="AlphaFoldDB" id="A0AAD9NM93"/>
<dbReference type="Proteomes" id="UP001209878">
    <property type="component" value="Unassembled WGS sequence"/>
</dbReference>
<dbReference type="InterPro" id="IPR015919">
    <property type="entry name" value="Cadherin-like_sf"/>
</dbReference>
<dbReference type="CDD" id="cd11304">
    <property type="entry name" value="Cadherin_repeat"/>
    <property type="match status" value="1"/>
</dbReference>
<keyword evidence="5" id="KW-0677">Repeat</keyword>
<dbReference type="SUPFAM" id="SSF49313">
    <property type="entry name" value="Cadherin-like"/>
    <property type="match status" value="1"/>
</dbReference>
<dbReference type="FunFam" id="2.60.40.60:FF:000004">
    <property type="entry name" value="Protocadherin 1 gamma 2"/>
    <property type="match status" value="1"/>
</dbReference>
<evidence type="ECO:0000256" key="6">
    <source>
        <dbReference type="ARBA" id="ARBA00022837"/>
    </source>
</evidence>
<reference evidence="15" key="1">
    <citation type="journal article" date="2023" name="Mol. Biol. Evol.">
        <title>Third-Generation Sequencing Reveals the Adaptive Role of the Epigenome in Three Deep-Sea Polychaetes.</title>
        <authorList>
            <person name="Perez M."/>
            <person name="Aroh O."/>
            <person name="Sun Y."/>
            <person name="Lan Y."/>
            <person name="Juniper S.K."/>
            <person name="Young C.R."/>
            <person name="Angers B."/>
            <person name="Qian P.Y."/>
        </authorList>
    </citation>
    <scope>NUCLEOTIDE SEQUENCE</scope>
    <source>
        <strain evidence="15">R07B-5</strain>
    </source>
</reference>
<evidence type="ECO:0000256" key="9">
    <source>
        <dbReference type="ARBA" id="ARBA00023136"/>
    </source>
</evidence>
<dbReference type="Gene3D" id="2.60.40.60">
    <property type="entry name" value="Cadherins"/>
    <property type="match status" value="1"/>
</dbReference>
<organism evidence="15 16">
    <name type="scientific">Ridgeia piscesae</name>
    <name type="common">Tubeworm</name>
    <dbReference type="NCBI Taxonomy" id="27915"/>
    <lineage>
        <taxon>Eukaryota</taxon>
        <taxon>Metazoa</taxon>
        <taxon>Spiralia</taxon>
        <taxon>Lophotrochozoa</taxon>
        <taxon>Annelida</taxon>
        <taxon>Polychaeta</taxon>
        <taxon>Sedentaria</taxon>
        <taxon>Canalipalpata</taxon>
        <taxon>Sabellida</taxon>
        <taxon>Siboglinidae</taxon>
        <taxon>Ridgeia</taxon>
    </lineage>
</organism>
<dbReference type="PANTHER" id="PTHR24028:SF146">
    <property type="entry name" value="CADHERIN 96CB, ISOFORM D-RELATED"/>
    <property type="match status" value="1"/>
</dbReference>
<evidence type="ECO:0000256" key="8">
    <source>
        <dbReference type="ARBA" id="ARBA00022989"/>
    </source>
</evidence>
<keyword evidence="3 13" id="KW-0812">Transmembrane</keyword>
<dbReference type="InterPro" id="IPR050174">
    <property type="entry name" value="Protocadherin/Cadherin-CA"/>
</dbReference>
<dbReference type="GO" id="GO:0005886">
    <property type="term" value="C:plasma membrane"/>
    <property type="evidence" value="ECO:0007669"/>
    <property type="project" value="UniProtKB-SubCell"/>
</dbReference>
<evidence type="ECO:0000313" key="16">
    <source>
        <dbReference type="Proteomes" id="UP001209878"/>
    </source>
</evidence>
<keyword evidence="10" id="KW-0325">Glycoprotein</keyword>
<comment type="subcellular location">
    <subcellularLocation>
        <location evidence="1">Cell membrane</location>
        <topology evidence="1">Single-pass type I membrane protein</topology>
    </subcellularLocation>
</comment>
<evidence type="ECO:0000313" key="15">
    <source>
        <dbReference type="EMBL" id="KAK2175195.1"/>
    </source>
</evidence>
<evidence type="ECO:0000256" key="12">
    <source>
        <dbReference type="SAM" id="MobiDB-lite"/>
    </source>
</evidence>
<dbReference type="SMART" id="SM00112">
    <property type="entry name" value="CA"/>
    <property type="match status" value="1"/>
</dbReference>
<dbReference type="PANTHER" id="PTHR24028">
    <property type="entry name" value="CADHERIN-87A"/>
    <property type="match status" value="1"/>
</dbReference>
<evidence type="ECO:0000256" key="11">
    <source>
        <dbReference type="PROSITE-ProRule" id="PRU00043"/>
    </source>
</evidence>
<evidence type="ECO:0000256" key="7">
    <source>
        <dbReference type="ARBA" id="ARBA00022889"/>
    </source>
</evidence>
<dbReference type="GO" id="GO:0007156">
    <property type="term" value="P:homophilic cell adhesion via plasma membrane adhesion molecules"/>
    <property type="evidence" value="ECO:0007669"/>
    <property type="project" value="InterPro"/>
</dbReference>
<feature type="compositionally biased region" description="Polar residues" evidence="12">
    <location>
        <begin position="241"/>
        <end position="256"/>
    </location>
</feature>
<dbReference type="InterPro" id="IPR002126">
    <property type="entry name" value="Cadherin-like_dom"/>
</dbReference>
<name>A0AAD9NM93_RIDPI</name>
<evidence type="ECO:0000256" key="13">
    <source>
        <dbReference type="SAM" id="Phobius"/>
    </source>
</evidence>
<dbReference type="EMBL" id="JAODUO010000744">
    <property type="protein sequence ID" value="KAK2175195.1"/>
    <property type="molecule type" value="Genomic_DNA"/>
</dbReference>
<feature type="transmembrane region" description="Helical" evidence="13">
    <location>
        <begin position="98"/>
        <end position="123"/>
    </location>
</feature>
<keyword evidence="8 13" id="KW-1133">Transmembrane helix</keyword>
<keyword evidence="7" id="KW-0130">Cell adhesion</keyword>